<dbReference type="GO" id="GO:0051903">
    <property type="term" value="F:S-(hydroxymethyl)glutathione dehydrogenase [NAD(P)+] activity"/>
    <property type="evidence" value="ECO:0007669"/>
    <property type="project" value="TreeGrafter"/>
</dbReference>
<evidence type="ECO:0000256" key="6">
    <source>
        <dbReference type="ARBA" id="ARBA00023027"/>
    </source>
</evidence>
<keyword evidence="3 7" id="KW-0479">Metal-binding</keyword>
<protein>
    <submittedName>
        <fullName evidence="9">Aryl-alcohol dehydrogenase</fullName>
    </submittedName>
</protein>
<dbReference type="Proteomes" id="UP000318331">
    <property type="component" value="Unassembled WGS sequence"/>
</dbReference>
<reference evidence="9 10" key="1">
    <citation type="submission" date="2019-06" db="EMBL/GenBank/DDBJ databases">
        <title>Sequencing the genomes of 1000 actinobacteria strains.</title>
        <authorList>
            <person name="Klenk H.-P."/>
        </authorList>
    </citation>
    <scope>NUCLEOTIDE SEQUENCE [LARGE SCALE GENOMIC DNA]</scope>
    <source>
        <strain evidence="9 10">DSM 18031</strain>
    </source>
</reference>
<keyword evidence="6" id="KW-0520">NAD</keyword>
<dbReference type="Pfam" id="PF00107">
    <property type="entry name" value="ADH_zinc_N"/>
    <property type="match status" value="1"/>
</dbReference>
<dbReference type="Gene3D" id="3.40.50.720">
    <property type="entry name" value="NAD(P)-binding Rossmann-like Domain"/>
    <property type="match status" value="1"/>
</dbReference>
<evidence type="ECO:0000259" key="8">
    <source>
        <dbReference type="SMART" id="SM00829"/>
    </source>
</evidence>
<dbReference type="PROSITE" id="PS00059">
    <property type="entry name" value="ADH_ZINC"/>
    <property type="match status" value="1"/>
</dbReference>
<dbReference type="SUPFAM" id="SSF50129">
    <property type="entry name" value="GroES-like"/>
    <property type="match status" value="1"/>
</dbReference>
<feature type="domain" description="Enoyl reductase (ER)" evidence="8">
    <location>
        <begin position="12"/>
        <end position="366"/>
    </location>
</feature>
<evidence type="ECO:0000256" key="2">
    <source>
        <dbReference type="ARBA" id="ARBA00008072"/>
    </source>
</evidence>
<dbReference type="InterPro" id="IPR013154">
    <property type="entry name" value="ADH-like_N"/>
</dbReference>
<comment type="caution">
    <text evidence="9">The sequence shown here is derived from an EMBL/GenBank/DDBJ whole genome shotgun (WGS) entry which is preliminary data.</text>
</comment>
<comment type="cofactor">
    <cofactor evidence="1 7">
        <name>Zn(2+)</name>
        <dbReference type="ChEBI" id="CHEBI:29105"/>
    </cofactor>
</comment>
<dbReference type="InterPro" id="IPR036291">
    <property type="entry name" value="NAD(P)-bd_dom_sf"/>
</dbReference>
<dbReference type="SUPFAM" id="SSF51735">
    <property type="entry name" value="NAD(P)-binding Rossmann-fold domains"/>
    <property type="match status" value="1"/>
</dbReference>
<comment type="similarity">
    <text evidence="2 7">Belongs to the zinc-containing alcohol dehydrogenase family.</text>
</comment>
<dbReference type="GO" id="GO:0008270">
    <property type="term" value="F:zinc ion binding"/>
    <property type="evidence" value="ECO:0007669"/>
    <property type="project" value="InterPro"/>
</dbReference>
<dbReference type="PANTHER" id="PTHR43880:SF12">
    <property type="entry name" value="ALCOHOL DEHYDROGENASE CLASS-3"/>
    <property type="match status" value="1"/>
</dbReference>
<evidence type="ECO:0000313" key="9">
    <source>
        <dbReference type="EMBL" id="TQM65480.1"/>
    </source>
</evidence>
<keyword evidence="4 7" id="KW-0862">Zinc</keyword>
<dbReference type="InterPro" id="IPR011032">
    <property type="entry name" value="GroES-like_sf"/>
</dbReference>
<dbReference type="FunFam" id="3.40.50.720:FF:000003">
    <property type="entry name" value="S-(hydroxymethyl)glutathione dehydrogenase"/>
    <property type="match status" value="1"/>
</dbReference>
<dbReference type="AlphaFoldDB" id="A0A543I4S2"/>
<dbReference type="RefSeq" id="WP_141915250.1">
    <property type="nucleotide sequence ID" value="NZ_BAAAYS010000013.1"/>
</dbReference>
<dbReference type="InterPro" id="IPR002328">
    <property type="entry name" value="ADH_Zn_CS"/>
</dbReference>
<keyword evidence="5" id="KW-0560">Oxidoreductase</keyword>
<dbReference type="OrthoDB" id="334894at2"/>
<keyword evidence="10" id="KW-1185">Reference proteome</keyword>
<dbReference type="Gene3D" id="3.90.180.10">
    <property type="entry name" value="Medium-chain alcohol dehydrogenases, catalytic domain"/>
    <property type="match status" value="1"/>
</dbReference>
<evidence type="ECO:0000256" key="3">
    <source>
        <dbReference type="ARBA" id="ARBA00022723"/>
    </source>
</evidence>
<accession>A0A543I4S2</accession>
<evidence type="ECO:0000256" key="5">
    <source>
        <dbReference type="ARBA" id="ARBA00023002"/>
    </source>
</evidence>
<evidence type="ECO:0000256" key="4">
    <source>
        <dbReference type="ARBA" id="ARBA00022833"/>
    </source>
</evidence>
<sequence length="369" mass="38388">MSHTIQAAVLHDHHQPFVIEDVQLEDPRPDEVLVKIVAAGVCHTDLGVRAGHIPFPLPGVLGHEGAGIVERVGSSVTSVKPGDQVLLSFTSCGECRNCTTGHPAYCVTFLPRNLLGGRRTDGSTAITQNGAELNSHFFAQSSFATFVLADERGVTRVSDTADLSLLAPLGCGIQTGAGAVLNILQPEAGSSIVVFGAGAVGLSAVMAARLTGATEIIAVDLVESRLDLAREVGATRVINSRDIDIVQTLLDLTDGIGVNYALDTTGNVGVLRSAIMALAPLGTAGSIGAPPAGSTVDVDVMFLLNGRSLVGITEGDSTPQLFLPALVKLIEQGRFPLDKLIRTFEFAQINEAADAIVDGSVLKPVLLFS</sequence>
<dbReference type="GO" id="GO:0046294">
    <property type="term" value="P:formaldehyde catabolic process"/>
    <property type="evidence" value="ECO:0007669"/>
    <property type="project" value="TreeGrafter"/>
</dbReference>
<dbReference type="PANTHER" id="PTHR43880">
    <property type="entry name" value="ALCOHOL DEHYDROGENASE"/>
    <property type="match status" value="1"/>
</dbReference>
<organism evidence="9 10">
    <name type="scientific">Klugiella xanthotipulae</name>
    <dbReference type="NCBI Taxonomy" id="244735"/>
    <lineage>
        <taxon>Bacteria</taxon>
        <taxon>Bacillati</taxon>
        <taxon>Actinomycetota</taxon>
        <taxon>Actinomycetes</taxon>
        <taxon>Micrococcales</taxon>
        <taxon>Microbacteriaceae</taxon>
        <taxon>Klugiella</taxon>
    </lineage>
</organism>
<dbReference type="InterPro" id="IPR020843">
    <property type="entry name" value="ER"/>
</dbReference>
<proteinExistence type="inferred from homology"/>
<dbReference type="GO" id="GO:0005829">
    <property type="term" value="C:cytosol"/>
    <property type="evidence" value="ECO:0007669"/>
    <property type="project" value="TreeGrafter"/>
</dbReference>
<gene>
    <name evidence="9" type="ORF">FB466_0284</name>
</gene>
<evidence type="ECO:0000256" key="7">
    <source>
        <dbReference type="RuleBase" id="RU361277"/>
    </source>
</evidence>
<evidence type="ECO:0000313" key="10">
    <source>
        <dbReference type="Proteomes" id="UP000318331"/>
    </source>
</evidence>
<dbReference type="SMART" id="SM00829">
    <property type="entry name" value="PKS_ER"/>
    <property type="match status" value="1"/>
</dbReference>
<dbReference type="CDD" id="cd08278">
    <property type="entry name" value="benzyl_alcohol_DH"/>
    <property type="match status" value="1"/>
</dbReference>
<dbReference type="Pfam" id="PF08240">
    <property type="entry name" value="ADH_N"/>
    <property type="match status" value="1"/>
</dbReference>
<dbReference type="InterPro" id="IPR013149">
    <property type="entry name" value="ADH-like_C"/>
</dbReference>
<dbReference type="EMBL" id="VFPN01000001">
    <property type="protein sequence ID" value="TQM65480.1"/>
    <property type="molecule type" value="Genomic_DNA"/>
</dbReference>
<name>A0A543I4S2_9MICO</name>
<evidence type="ECO:0000256" key="1">
    <source>
        <dbReference type="ARBA" id="ARBA00001947"/>
    </source>
</evidence>